<gene>
    <name evidence="1" type="ORF">CYLTODRAFT_449951</name>
</gene>
<name>A0A0D7BQF7_9AGAR</name>
<organism evidence="1 2">
    <name type="scientific">Cylindrobasidium torrendii FP15055 ss-10</name>
    <dbReference type="NCBI Taxonomy" id="1314674"/>
    <lineage>
        <taxon>Eukaryota</taxon>
        <taxon>Fungi</taxon>
        <taxon>Dikarya</taxon>
        <taxon>Basidiomycota</taxon>
        <taxon>Agaricomycotina</taxon>
        <taxon>Agaricomycetes</taxon>
        <taxon>Agaricomycetidae</taxon>
        <taxon>Agaricales</taxon>
        <taxon>Marasmiineae</taxon>
        <taxon>Physalacriaceae</taxon>
        <taxon>Cylindrobasidium</taxon>
    </lineage>
</organism>
<dbReference type="OrthoDB" id="3355886at2759"/>
<accession>A0A0D7BQF7</accession>
<proteinExistence type="predicted"/>
<protein>
    <submittedName>
        <fullName evidence="1">Uncharacterized protein</fullName>
    </submittedName>
</protein>
<dbReference type="Proteomes" id="UP000054007">
    <property type="component" value="Unassembled WGS sequence"/>
</dbReference>
<keyword evidence="2" id="KW-1185">Reference proteome</keyword>
<reference evidence="1 2" key="1">
    <citation type="journal article" date="2015" name="Fungal Genet. Biol.">
        <title>Evolution of novel wood decay mechanisms in Agaricales revealed by the genome sequences of Fistulina hepatica and Cylindrobasidium torrendii.</title>
        <authorList>
            <person name="Floudas D."/>
            <person name="Held B.W."/>
            <person name="Riley R."/>
            <person name="Nagy L.G."/>
            <person name="Koehler G."/>
            <person name="Ransdell A.S."/>
            <person name="Younus H."/>
            <person name="Chow J."/>
            <person name="Chiniquy J."/>
            <person name="Lipzen A."/>
            <person name="Tritt A."/>
            <person name="Sun H."/>
            <person name="Haridas S."/>
            <person name="LaButti K."/>
            <person name="Ohm R.A."/>
            <person name="Kues U."/>
            <person name="Blanchette R.A."/>
            <person name="Grigoriev I.V."/>
            <person name="Minto R.E."/>
            <person name="Hibbett D.S."/>
        </authorList>
    </citation>
    <scope>NUCLEOTIDE SEQUENCE [LARGE SCALE GENOMIC DNA]</scope>
    <source>
        <strain evidence="1 2">FP15055 ss-10</strain>
    </source>
</reference>
<evidence type="ECO:0000313" key="2">
    <source>
        <dbReference type="Proteomes" id="UP000054007"/>
    </source>
</evidence>
<evidence type="ECO:0000313" key="1">
    <source>
        <dbReference type="EMBL" id="KIY72404.1"/>
    </source>
</evidence>
<sequence>MYRQAIKSSVRPFTRAFHSPFPANMGVQTAKASAAARTDVYDKHVEHTQTSSVNGRPINIISPSHTHSFHSVPLGAYPVATPFEQPNLSEAPEPSKTHA</sequence>
<dbReference type="AlphaFoldDB" id="A0A0D7BQF7"/>
<dbReference type="EMBL" id="KN880444">
    <property type="protein sequence ID" value="KIY72404.1"/>
    <property type="molecule type" value="Genomic_DNA"/>
</dbReference>